<keyword evidence="8" id="KW-1185">Reference proteome</keyword>
<dbReference type="EMBL" id="FMTS01000001">
    <property type="protein sequence ID" value="SCW37353.1"/>
    <property type="molecule type" value="Genomic_DNA"/>
</dbReference>
<proteinExistence type="inferred from homology"/>
<dbReference type="Proteomes" id="UP000199150">
    <property type="component" value="Unassembled WGS sequence"/>
</dbReference>
<reference evidence="8" key="1">
    <citation type="submission" date="2016-10" db="EMBL/GenBank/DDBJ databases">
        <authorList>
            <person name="Varghese N."/>
            <person name="Submissions S."/>
        </authorList>
    </citation>
    <scope>NUCLEOTIDE SEQUENCE [LARGE SCALE GENOMIC DNA]</scope>
    <source>
        <strain evidence="8">CGMCC 1.3431</strain>
    </source>
</reference>
<name>A0A1G4PYG5_9CAUL</name>
<dbReference type="OrthoDB" id="6079986at2"/>
<sequence length="234" mass="25693">MTLREYLKAVPPGLAITAGIAFVILNGLGIWQLERLKWKEGLIADMARTEAAAPLPAETLLAQAKPDWRSAALAACKIDLGHAIYMHSEVDGVPGYRVLTACPLEEKAMLVDVGFAREKLPPAALVITPVGRLRAFEKSGPFTLVNRVAENDWYWRSATEMGPRLNASLRDDYFLVLDLKASHADIAGLSQGPLTAPLPNRHMEYALTWFGLGWALLGVFGSVIYQRARKNKTV</sequence>
<dbReference type="PANTHER" id="PTHR23427:SF2">
    <property type="entry name" value="SURFEIT LOCUS PROTEIN 1"/>
    <property type="match status" value="1"/>
</dbReference>
<evidence type="ECO:0000256" key="4">
    <source>
        <dbReference type="ARBA" id="ARBA00022989"/>
    </source>
</evidence>
<evidence type="ECO:0000256" key="2">
    <source>
        <dbReference type="ARBA" id="ARBA00007165"/>
    </source>
</evidence>
<dbReference type="STRING" id="260084.SAMN02927928_0769"/>
<dbReference type="InterPro" id="IPR002994">
    <property type="entry name" value="Surf1/Shy1"/>
</dbReference>
<comment type="subcellular location">
    <subcellularLocation>
        <location evidence="6">Cell membrane</location>
        <topology evidence="6">Multi-pass membrane protein</topology>
    </subcellularLocation>
    <subcellularLocation>
        <location evidence="1">Membrane</location>
    </subcellularLocation>
</comment>
<evidence type="ECO:0000256" key="3">
    <source>
        <dbReference type="ARBA" id="ARBA00022692"/>
    </source>
</evidence>
<gene>
    <name evidence="7" type="ORF">SAMN02927928_0769</name>
</gene>
<organism evidence="7 8">
    <name type="scientific">Asticcacaulis taihuensis</name>
    <dbReference type="NCBI Taxonomy" id="260084"/>
    <lineage>
        <taxon>Bacteria</taxon>
        <taxon>Pseudomonadati</taxon>
        <taxon>Pseudomonadota</taxon>
        <taxon>Alphaproteobacteria</taxon>
        <taxon>Caulobacterales</taxon>
        <taxon>Caulobacteraceae</taxon>
        <taxon>Asticcacaulis</taxon>
    </lineage>
</organism>
<evidence type="ECO:0000313" key="7">
    <source>
        <dbReference type="EMBL" id="SCW37353.1"/>
    </source>
</evidence>
<keyword evidence="5 6" id="KW-0472">Membrane</keyword>
<comment type="similarity">
    <text evidence="2 6">Belongs to the SURF1 family.</text>
</comment>
<dbReference type="InterPro" id="IPR045214">
    <property type="entry name" value="Surf1/Surf4"/>
</dbReference>
<dbReference type="Pfam" id="PF02104">
    <property type="entry name" value="SURF1"/>
    <property type="match status" value="1"/>
</dbReference>
<feature type="transmembrane region" description="Helical" evidence="6">
    <location>
        <begin position="12"/>
        <end position="31"/>
    </location>
</feature>
<dbReference type="AlphaFoldDB" id="A0A1G4PYG5"/>
<evidence type="ECO:0000256" key="6">
    <source>
        <dbReference type="RuleBase" id="RU363076"/>
    </source>
</evidence>
<evidence type="ECO:0000313" key="8">
    <source>
        <dbReference type="Proteomes" id="UP000199150"/>
    </source>
</evidence>
<dbReference type="CDD" id="cd06662">
    <property type="entry name" value="SURF1"/>
    <property type="match status" value="1"/>
</dbReference>
<keyword evidence="6" id="KW-1003">Cell membrane</keyword>
<protein>
    <recommendedName>
        <fullName evidence="6">SURF1-like protein</fullName>
    </recommendedName>
</protein>
<evidence type="ECO:0000256" key="1">
    <source>
        <dbReference type="ARBA" id="ARBA00004370"/>
    </source>
</evidence>
<keyword evidence="3 6" id="KW-0812">Transmembrane</keyword>
<keyword evidence="4 6" id="KW-1133">Transmembrane helix</keyword>
<dbReference type="GO" id="GO:0005886">
    <property type="term" value="C:plasma membrane"/>
    <property type="evidence" value="ECO:0007669"/>
    <property type="project" value="UniProtKB-SubCell"/>
</dbReference>
<dbReference type="PROSITE" id="PS50895">
    <property type="entry name" value="SURF1"/>
    <property type="match status" value="1"/>
</dbReference>
<dbReference type="PANTHER" id="PTHR23427">
    <property type="entry name" value="SURFEIT LOCUS PROTEIN"/>
    <property type="match status" value="1"/>
</dbReference>
<dbReference type="RefSeq" id="WP_090643848.1">
    <property type="nucleotide sequence ID" value="NZ_CBCRYE010000001.1"/>
</dbReference>
<feature type="transmembrane region" description="Helical" evidence="6">
    <location>
        <begin position="206"/>
        <end position="225"/>
    </location>
</feature>
<evidence type="ECO:0000256" key="5">
    <source>
        <dbReference type="ARBA" id="ARBA00023136"/>
    </source>
</evidence>
<accession>A0A1G4PYG5</accession>